<protein>
    <submittedName>
        <fullName evidence="2">Uncharacterized protein</fullName>
    </submittedName>
</protein>
<keyword evidence="1" id="KW-1133">Transmembrane helix</keyword>
<evidence type="ECO:0000256" key="1">
    <source>
        <dbReference type="SAM" id="Phobius"/>
    </source>
</evidence>
<name>A0ABV9Q0D6_9BACL</name>
<comment type="caution">
    <text evidence="2">The sequence shown here is derived from an EMBL/GenBank/DDBJ whole genome shotgun (WGS) entry which is preliminary data.</text>
</comment>
<dbReference type="EMBL" id="JBHSHC010000050">
    <property type="protein sequence ID" value="MFC4767173.1"/>
    <property type="molecule type" value="Genomic_DNA"/>
</dbReference>
<dbReference type="RefSeq" id="WP_380025091.1">
    <property type="nucleotide sequence ID" value="NZ_JBHSHC010000050.1"/>
</dbReference>
<reference evidence="3" key="1">
    <citation type="journal article" date="2019" name="Int. J. Syst. Evol. Microbiol.">
        <title>The Global Catalogue of Microorganisms (GCM) 10K type strain sequencing project: providing services to taxonomists for standard genome sequencing and annotation.</title>
        <authorList>
            <consortium name="The Broad Institute Genomics Platform"/>
            <consortium name="The Broad Institute Genome Sequencing Center for Infectious Disease"/>
            <person name="Wu L."/>
            <person name="Ma J."/>
        </authorList>
    </citation>
    <scope>NUCLEOTIDE SEQUENCE [LARGE SCALE GENOMIC DNA]</scope>
    <source>
        <strain evidence="3">WYCCWR 12678</strain>
    </source>
</reference>
<dbReference type="Proteomes" id="UP001596002">
    <property type="component" value="Unassembled WGS sequence"/>
</dbReference>
<gene>
    <name evidence="2" type="ORF">ACFO8Q_07320</name>
</gene>
<keyword evidence="3" id="KW-1185">Reference proteome</keyword>
<organism evidence="2 3">
    <name type="scientific">Effusibacillus consociatus</name>
    <dbReference type="NCBI Taxonomy" id="1117041"/>
    <lineage>
        <taxon>Bacteria</taxon>
        <taxon>Bacillati</taxon>
        <taxon>Bacillota</taxon>
        <taxon>Bacilli</taxon>
        <taxon>Bacillales</taxon>
        <taxon>Alicyclobacillaceae</taxon>
        <taxon>Effusibacillus</taxon>
    </lineage>
</organism>
<evidence type="ECO:0000313" key="3">
    <source>
        <dbReference type="Proteomes" id="UP001596002"/>
    </source>
</evidence>
<evidence type="ECO:0000313" key="2">
    <source>
        <dbReference type="EMBL" id="MFC4767173.1"/>
    </source>
</evidence>
<keyword evidence="1" id="KW-0812">Transmembrane</keyword>
<feature type="transmembrane region" description="Helical" evidence="1">
    <location>
        <begin position="17"/>
        <end position="35"/>
    </location>
</feature>
<proteinExistence type="predicted"/>
<accession>A0ABV9Q0D6</accession>
<keyword evidence="1" id="KW-0472">Membrane</keyword>
<sequence length="47" mass="5397">MRNGMQAAKTKDVKGQLSPLVLGMLFSTAIWRFAARRDLSYQKNLRK</sequence>